<name>A0A8T9IHL0_SALET</name>
<dbReference type="EMBL" id="CP093445">
    <property type="protein sequence ID" value="UNO33468.1"/>
    <property type="molecule type" value="Genomic_DNA"/>
</dbReference>
<dbReference type="RefSeq" id="WP_223148976.1">
    <property type="nucleotide sequence ID" value="NZ_CP093445.1"/>
</dbReference>
<accession>A0A8T9IHL0</accession>
<gene>
    <name evidence="1" type="ORF">MOV10_20700</name>
</gene>
<dbReference type="InterPro" id="IPR055056">
    <property type="entry name" value="ArgL-like"/>
</dbReference>
<dbReference type="Pfam" id="PF22864">
    <property type="entry name" value="ArgL-like"/>
    <property type="match status" value="1"/>
</dbReference>
<organism evidence="1">
    <name type="scientific">Salmonella enterica subsp. enterica serovar Abeokuta</name>
    <dbReference type="NCBI Taxonomy" id="2926665"/>
    <lineage>
        <taxon>Bacteria</taxon>
        <taxon>Pseudomonadati</taxon>
        <taxon>Pseudomonadota</taxon>
        <taxon>Gammaproteobacteria</taxon>
        <taxon>Enterobacterales</taxon>
        <taxon>Enterobacteriaceae</taxon>
        <taxon>Salmonella</taxon>
    </lineage>
</organism>
<dbReference type="AlphaFoldDB" id="A0A8T9IHL0"/>
<evidence type="ECO:0000313" key="1">
    <source>
        <dbReference type="EMBL" id="UNO33468.1"/>
    </source>
</evidence>
<protein>
    <submittedName>
        <fullName evidence="1">Uncharacterized protein</fullName>
    </submittedName>
</protein>
<reference evidence="1" key="1">
    <citation type="submission" date="2022-03" db="EMBL/GenBank/DDBJ databases">
        <title>Genome Sequence of a New Salmonella enterica Strain (Salmonella Abeokuta) isolated from Poultry Feed in Nigeria.</title>
        <authorList>
            <person name="Fagbamila I."/>
            <person name="Barco L."/>
            <person name="Monorella C."/>
            <person name="Beld M.V.D."/>
            <person name="Mooijman K."/>
            <person name="Hernandez-Segura A."/>
            <person name="Orsini M."/>
            <person name="Ajayi O."/>
            <person name="Ngulukun S."/>
            <person name="Jambalang A.-R."/>
            <person name="Sati N."/>
            <person name="Emmennaa P."/>
            <person name="Ankeli P."/>
            <person name="Muhammad M."/>
        </authorList>
    </citation>
    <scope>NUCLEOTIDE SEQUENCE</scope>
    <source>
        <strain evidence="1">OG19FER4</strain>
    </source>
</reference>
<sequence>MNNHPYKVNFNSMRGLSHVREVCLRFTKNLF</sequence>
<proteinExistence type="predicted"/>